<sequence length="104" mass="11452">MVAGLAGITADYLYQLERGRKLPTIPVLAQLADILQVPLTALVEDRTPERAHREADAGQALYDALTRPLLGHVRVSLSTVRDTIKLSRLSPGDRKALRCPRGRK</sequence>
<dbReference type="EMBL" id="JBHTIS010000012">
    <property type="protein sequence ID" value="MFD1044203.1"/>
    <property type="molecule type" value="Genomic_DNA"/>
</dbReference>
<reference evidence="3" key="1">
    <citation type="journal article" date="2019" name="Int. J. Syst. Evol. Microbiol.">
        <title>The Global Catalogue of Microorganisms (GCM) 10K type strain sequencing project: providing services to taxonomists for standard genome sequencing and annotation.</title>
        <authorList>
            <consortium name="The Broad Institute Genomics Platform"/>
            <consortium name="The Broad Institute Genome Sequencing Center for Infectious Disease"/>
            <person name="Wu L."/>
            <person name="Ma J."/>
        </authorList>
    </citation>
    <scope>NUCLEOTIDE SEQUENCE [LARGE SCALE GENOMIC DNA]</scope>
    <source>
        <strain evidence="3">JCM 31486</strain>
    </source>
</reference>
<dbReference type="InterPro" id="IPR001387">
    <property type="entry name" value="Cro/C1-type_HTH"/>
</dbReference>
<dbReference type="InterPro" id="IPR010982">
    <property type="entry name" value="Lambda_DNA-bd_dom_sf"/>
</dbReference>
<dbReference type="Gene3D" id="1.10.260.40">
    <property type="entry name" value="lambda repressor-like DNA-binding domains"/>
    <property type="match status" value="1"/>
</dbReference>
<evidence type="ECO:0000259" key="1">
    <source>
        <dbReference type="PROSITE" id="PS50943"/>
    </source>
</evidence>
<dbReference type="CDD" id="cd00093">
    <property type="entry name" value="HTH_XRE"/>
    <property type="match status" value="1"/>
</dbReference>
<evidence type="ECO:0000313" key="3">
    <source>
        <dbReference type="Proteomes" id="UP001597045"/>
    </source>
</evidence>
<gene>
    <name evidence="2" type="ORF">ACFQ1S_00625</name>
</gene>
<feature type="domain" description="HTH cro/C1-type" evidence="1">
    <location>
        <begin position="2"/>
        <end position="42"/>
    </location>
</feature>
<organism evidence="2 3">
    <name type="scientific">Kibdelosporangium lantanae</name>
    <dbReference type="NCBI Taxonomy" id="1497396"/>
    <lineage>
        <taxon>Bacteria</taxon>
        <taxon>Bacillati</taxon>
        <taxon>Actinomycetota</taxon>
        <taxon>Actinomycetes</taxon>
        <taxon>Pseudonocardiales</taxon>
        <taxon>Pseudonocardiaceae</taxon>
        <taxon>Kibdelosporangium</taxon>
    </lineage>
</organism>
<name>A0ABW3M250_9PSEU</name>
<dbReference type="PROSITE" id="PS50943">
    <property type="entry name" value="HTH_CROC1"/>
    <property type="match status" value="1"/>
</dbReference>
<keyword evidence="3" id="KW-1185">Reference proteome</keyword>
<dbReference type="Proteomes" id="UP001597045">
    <property type="component" value="Unassembled WGS sequence"/>
</dbReference>
<dbReference type="Pfam" id="PF13560">
    <property type="entry name" value="HTH_31"/>
    <property type="match status" value="1"/>
</dbReference>
<dbReference type="SUPFAM" id="SSF47413">
    <property type="entry name" value="lambda repressor-like DNA-binding domains"/>
    <property type="match status" value="1"/>
</dbReference>
<comment type="caution">
    <text evidence="2">The sequence shown here is derived from an EMBL/GenBank/DDBJ whole genome shotgun (WGS) entry which is preliminary data.</text>
</comment>
<protein>
    <submittedName>
        <fullName evidence="2">Helix-turn-helix domain-containing protein</fullName>
    </submittedName>
</protein>
<accession>A0ABW3M250</accession>
<evidence type="ECO:0000313" key="2">
    <source>
        <dbReference type="EMBL" id="MFD1044203.1"/>
    </source>
</evidence>
<proteinExistence type="predicted"/>